<feature type="transmembrane region" description="Helical" evidence="6">
    <location>
        <begin position="63"/>
        <end position="85"/>
    </location>
</feature>
<dbReference type="InterPro" id="IPR002549">
    <property type="entry name" value="AI-2E-like"/>
</dbReference>
<dbReference type="Pfam" id="PF01594">
    <property type="entry name" value="AI-2E_transport"/>
    <property type="match status" value="1"/>
</dbReference>
<evidence type="ECO:0000313" key="8">
    <source>
        <dbReference type="Proteomes" id="UP000186795"/>
    </source>
</evidence>
<organism evidence="7 8">
    <name type="scientific">Kroppenstedtia eburnea</name>
    <dbReference type="NCBI Taxonomy" id="714067"/>
    <lineage>
        <taxon>Bacteria</taxon>
        <taxon>Bacillati</taxon>
        <taxon>Bacillota</taxon>
        <taxon>Bacilli</taxon>
        <taxon>Bacillales</taxon>
        <taxon>Thermoactinomycetaceae</taxon>
        <taxon>Kroppenstedtia</taxon>
    </lineage>
</organism>
<proteinExistence type="inferred from homology"/>
<evidence type="ECO:0000313" key="7">
    <source>
        <dbReference type="EMBL" id="SIS86738.1"/>
    </source>
</evidence>
<dbReference type="AlphaFoldDB" id="A0A1N7ML64"/>
<feature type="transmembrane region" description="Helical" evidence="6">
    <location>
        <begin position="268"/>
        <end position="286"/>
    </location>
</feature>
<feature type="transmembrane region" description="Helical" evidence="6">
    <location>
        <begin position="293"/>
        <end position="311"/>
    </location>
</feature>
<reference evidence="8" key="1">
    <citation type="submission" date="2017-01" db="EMBL/GenBank/DDBJ databases">
        <authorList>
            <person name="Varghese N."/>
            <person name="Submissions S."/>
        </authorList>
    </citation>
    <scope>NUCLEOTIDE SEQUENCE [LARGE SCALE GENOMIC DNA]</scope>
    <source>
        <strain evidence="8">DSM 45196</strain>
    </source>
</reference>
<dbReference type="GO" id="GO:0055085">
    <property type="term" value="P:transmembrane transport"/>
    <property type="evidence" value="ECO:0007669"/>
    <property type="project" value="TreeGrafter"/>
</dbReference>
<dbReference type="PANTHER" id="PTHR21716">
    <property type="entry name" value="TRANSMEMBRANE PROTEIN"/>
    <property type="match status" value="1"/>
</dbReference>
<protein>
    <submittedName>
        <fullName evidence="7">Sporulation integral membrane protein YtvI</fullName>
    </submittedName>
</protein>
<name>A0A1N7ML64_9BACL</name>
<comment type="similarity">
    <text evidence="2">Belongs to the autoinducer-2 exporter (AI-2E) (TC 2.A.86) family.</text>
</comment>
<evidence type="ECO:0000256" key="5">
    <source>
        <dbReference type="ARBA" id="ARBA00023136"/>
    </source>
</evidence>
<feature type="transmembrane region" description="Helical" evidence="6">
    <location>
        <begin position="175"/>
        <end position="194"/>
    </location>
</feature>
<evidence type="ECO:0000256" key="6">
    <source>
        <dbReference type="SAM" id="Phobius"/>
    </source>
</evidence>
<keyword evidence="3 6" id="KW-0812">Transmembrane</keyword>
<dbReference type="RefSeq" id="WP_076525119.1">
    <property type="nucleotide sequence ID" value="NZ_CP048103.1"/>
</dbReference>
<feature type="transmembrane region" description="Helical" evidence="6">
    <location>
        <begin position="234"/>
        <end position="262"/>
    </location>
</feature>
<dbReference type="OrthoDB" id="9774361at2"/>
<sequence length="381" mass="42258">MNRDAVTGILLRTLLVVAVTVSAYYLCVLAFPLTYPFLIGWLIAMTVEPAVRLLEVRARFPRWAGVTLTLIMLVGGTLSLLIYLVSRIVMELTNLAEYLPQFFNRMNQYLLDTFIRENGELNEMIHNIQKYMENNPRQSSEILTSIRENLGVVTNKGTQFITDILAGIGSFLGNLPYYATVLVFIILAAFFIGIDWPRLRGRLLSLIPGRVSKTGNLVIRDLKKALFGFVRAQLTLISITAVIVWIGLSLLGVEYALILALITGAVDLLPYLGVGTVMVPWATYLMLAGNFRFGLAIAVLYVVILVVRQTLEPKLVATNIGISPLLTLVALFIGLKLFGVFGLILGPVITVLLLALYRAGVFRDLWTYIVHGTSKQPAPRK</sequence>
<keyword evidence="8" id="KW-1185">Reference proteome</keyword>
<dbReference type="PANTHER" id="PTHR21716:SF68">
    <property type="entry name" value="TRANSPORT PROTEIN YTVI-RELATED"/>
    <property type="match status" value="1"/>
</dbReference>
<dbReference type="GO" id="GO:0016020">
    <property type="term" value="C:membrane"/>
    <property type="evidence" value="ECO:0007669"/>
    <property type="project" value="UniProtKB-SubCell"/>
</dbReference>
<gene>
    <name evidence="7" type="ORF">SAMN05421790_106169</name>
</gene>
<comment type="subcellular location">
    <subcellularLocation>
        <location evidence="1">Membrane</location>
        <topology evidence="1">Multi-pass membrane protein</topology>
    </subcellularLocation>
</comment>
<dbReference type="NCBIfam" id="TIGR02872">
    <property type="entry name" value="spore_ytvI"/>
    <property type="match status" value="1"/>
</dbReference>
<accession>A0A1N7ML64</accession>
<dbReference type="EMBL" id="FTOD01000006">
    <property type="protein sequence ID" value="SIS86738.1"/>
    <property type="molecule type" value="Genomic_DNA"/>
</dbReference>
<keyword evidence="5 6" id="KW-0472">Membrane</keyword>
<keyword evidence="4 6" id="KW-1133">Transmembrane helix</keyword>
<feature type="transmembrane region" description="Helical" evidence="6">
    <location>
        <begin position="331"/>
        <end position="357"/>
    </location>
</feature>
<evidence type="ECO:0000256" key="1">
    <source>
        <dbReference type="ARBA" id="ARBA00004141"/>
    </source>
</evidence>
<dbReference type="InterPro" id="IPR014227">
    <property type="entry name" value="YtvI-like"/>
</dbReference>
<evidence type="ECO:0000256" key="3">
    <source>
        <dbReference type="ARBA" id="ARBA00022692"/>
    </source>
</evidence>
<evidence type="ECO:0000256" key="2">
    <source>
        <dbReference type="ARBA" id="ARBA00009773"/>
    </source>
</evidence>
<evidence type="ECO:0000256" key="4">
    <source>
        <dbReference type="ARBA" id="ARBA00022989"/>
    </source>
</evidence>
<dbReference type="Proteomes" id="UP000186795">
    <property type="component" value="Unassembled WGS sequence"/>
</dbReference>